<dbReference type="SUPFAM" id="SSF54593">
    <property type="entry name" value="Glyoxalase/Bleomycin resistance protein/Dihydroxybiphenyl dioxygenase"/>
    <property type="match status" value="1"/>
</dbReference>
<evidence type="ECO:0000313" key="1">
    <source>
        <dbReference type="EMBL" id="KKL17597.1"/>
    </source>
</evidence>
<dbReference type="Gene3D" id="3.10.180.10">
    <property type="entry name" value="2,3-Dihydroxybiphenyl 1,2-Dioxygenase, domain 1"/>
    <property type="match status" value="1"/>
</dbReference>
<organism evidence="1">
    <name type="scientific">marine sediment metagenome</name>
    <dbReference type="NCBI Taxonomy" id="412755"/>
    <lineage>
        <taxon>unclassified sequences</taxon>
        <taxon>metagenomes</taxon>
        <taxon>ecological metagenomes</taxon>
    </lineage>
</organism>
<dbReference type="AlphaFoldDB" id="A0A0F9BUH5"/>
<protein>
    <recommendedName>
        <fullName evidence="2">VOC domain-containing protein</fullName>
    </recommendedName>
</protein>
<dbReference type="EMBL" id="LAZR01039198">
    <property type="protein sequence ID" value="KKL17597.1"/>
    <property type="molecule type" value="Genomic_DNA"/>
</dbReference>
<gene>
    <name evidence="1" type="ORF">LCGC14_2483980</name>
</gene>
<sequence>LYAPKKLLSEKEIPIARGAKPRPDGAIQLYLFDPDNHVIELFSGP</sequence>
<feature type="non-terminal residue" evidence="1">
    <location>
        <position position="1"/>
    </location>
</feature>
<proteinExistence type="predicted"/>
<reference evidence="1" key="1">
    <citation type="journal article" date="2015" name="Nature">
        <title>Complex archaea that bridge the gap between prokaryotes and eukaryotes.</title>
        <authorList>
            <person name="Spang A."/>
            <person name="Saw J.H."/>
            <person name="Jorgensen S.L."/>
            <person name="Zaremba-Niedzwiedzka K."/>
            <person name="Martijn J."/>
            <person name="Lind A.E."/>
            <person name="van Eijk R."/>
            <person name="Schleper C."/>
            <person name="Guy L."/>
            <person name="Ettema T.J."/>
        </authorList>
    </citation>
    <scope>NUCLEOTIDE SEQUENCE</scope>
</reference>
<name>A0A0F9BUH5_9ZZZZ</name>
<accession>A0A0F9BUH5</accession>
<evidence type="ECO:0008006" key="2">
    <source>
        <dbReference type="Google" id="ProtNLM"/>
    </source>
</evidence>
<dbReference type="InterPro" id="IPR029068">
    <property type="entry name" value="Glyas_Bleomycin-R_OHBP_Dase"/>
</dbReference>
<comment type="caution">
    <text evidence="1">The sequence shown here is derived from an EMBL/GenBank/DDBJ whole genome shotgun (WGS) entry which is preliminary data.</text>
</comment>